<dbReference type="Gene3D" id="3.30.65.10">
    <property type="entry name" value="Bacterial Topoisomerase I, domain 1"/>
    <property type="match status" value="1"/>
</dbReference>
<feature type="compositionally biased region" description="Polar residues" evidence="15">
    <location>
        <begin position="765"/>
        <end position="779"/>
    </location>
</feature>
<dbReference type="Pfam" id="PF01751">
    <property type="entry name" value="Toprim"/>
    <property type="match status" value="1"/>
</dbReference>
<evidence type="ECO:0000256" key="3">
    <source>
        <dbReference type="ARBA" id="ARBA00012891"/>
    </source>
</evidence>
<evidence type="ECO:0000256" key="14">
    <source>
        <dbReference type="ARBA" id="ARBA00032877"/>
    </source>
</evidence>
<evidence type="ECO:0000256" key="15">
    <source>
        <dbReference type="SAM" id="MobiDB-lite"/>
    </source>
</evidence>
<dbReference type="InterPro" id="IPR013498">
    <property type="entry name" value="Topo_IA_Znf"/>
</dbReference>
<dbReference type="AlphaFoldDB" id="A0AAW1PFA0"/>
<dbReference type="Gene3D" id="3.40.50.140">
    <property type="match status" value="1"/>
</dbReference>
<feature type="compositionally biased region" description="Acidic residues" evidence="15">
    <location>
        <begin position="479"/>
        <end position="509"/>
    </location>
</feature>
<feature type="region of interest" description="Disordered" evidence="15">
    <location>
        <begin position="380"/>
        <end position="403"/>
    </location>
</feature>
<dbReference type="HAMAP" id="MF_00952">
    <property type="entry name" value="Topoisom_1_prok"/>
    <property type="match status" value="1"/>
</dbReference>
<dbReference type="InterPro" id="IPR006171">
    <property type="entry name" value="TOPRIM_dom"/>
</dbReference>
<dbReference type="InterPro" id="IPR013497">
    <property type="entry name" value="Topo_IA_cen"/>
</dbReference>
<feature type="region of interest" description="Disordered" evidence="15">
    <location>
        <begin position="473"/>
        <end position="511"/>
    </location>
</feature>
<dbReference type="Gene3D" id="2.70.20.10">
    <property type="entry name" value="Topoisomerase I, domain 3"/>
    <property type="match status" value="1"/>
</dbReference>
<dbReference type="PRINTS" id="PR00417">
    <property type="entry name" value="PRTPISMRASEI"/>
</dbReference>
<feature type="domain" description="Topo IA-type catalytic" evidence="17">
    <location>
        <begin position="158"/>
        <end position="642"/>
    </location>
</feature>
<dbReference type="SUPFAM" id="SSF56712">
    <property type="entry name" value="Prokaryotic type I DNA topoisomerase"/>
    <property type="match status" value="1"/>
</dbReference>
<dbReference type="PANTHER" id="PTHR42785:SF1">
    <property type="entry name" value="DNA TOPOISOMERASE"/>
    <property type="match status" value="1"/>
</dbReference>
<keyword evidence="6" id="KW-0862">Zinc</keyword>
<keyword evidence="4" id="KW-0479">Metal-binding</keyword>
<evidence type="ECO:0000256" key="8">
    <source>
        <dbReference type="ARBA" id="ARBA00023029"/>
    </source>
</evidence>
<dbReference type="Gene3D" id="1.10.290.10">
    <property type="entry name" value="Topoisomerase I, domain 4"/>
    <property type="match status" value="1"/>
</dbReference>
<evidence type="ECO:0000256" key="7">
    <source>
        <dbReference type="ARBA" id="ARBA00022842"/>
    </source>
</evidence>
<feature type="domain" description="Toprim" evidence="16">
    <location>
        <begin position="28"/>
        <end position="142"/>
    </location>
</feature>
<dbReference type="Pfam" id="PF01131">
    <property type="entry name" value="Topoisom_bac"/>
    <property type="match status" value="1"/>
</dbReference>
<keyword evidence="9" id="KW-0238">DNA-binding</keyword>
<reference evidence="18 19" key="1">
    <citation type="journal article" date="2024" name="Nat. Commun.">
        <title>Phylogenomics reveals the evolutionary origins of lichenization in chlorophyte algae.</title>
        <authorList>
            <person name="Puginier C."/>
            <person name="Libourel C."/>
            <person name="Otte J."/>
            <person name="Skaloud P."/>
            <person name="Haon M."/>
            <person name="Grisel S."/>
            <person name="Petersen M."/>
            <person name="Berrin J.G."/>
            <person name="Delaux P.M."/>
            <person name="Dal Grande F."/>
            <person name="Keller J."/>
        </authorList>
    </citation>
    <scope>NUCLEOTIDE SEQUENCE [LARGE SCALE GENOMIC DNA]</scope>
    <source>
        <strain evidence="18 19">SAG 2043</strain>
    </source>
</reference>
<evidence type="ECO:0000256" key="10">
    <source>
        <dbReference type="ARBA" id="ARBA00023235"/>
    </source>
</evidence>
<dbReference type="SMART" id="SM00437">
    <property type="entry name" value="TOP1Ac"/>
    <property type="match status" value="1"/>
</dbReference>
<dbReference type="Pfam" id="PF01396">
    <property type="entry name" value="Zn_ribbon_Top1"/>
    <property type="match status" value="1"/>
</dbReference>
<comment type="catalytic activity">
    <reaction evidence="1">
        <text>ATP-independent breakage of single-stranded DNA, followed by passage and rejoining.</text>
        <dbReference type="EC" id="5.6.2.1"/>
    </reaction>
</comment>
<dbReference type="PANTHER" id="PTHR42785">
    <property type="entry name" value="DNA TOPOISOMERASE, TYPE IA, CORE"/>
    <property type="match status" value="1"/>
</dbReference>
<name>A0AAW1PFA0_9CHLO</name>
<dbReference type="GO" id="GO:0005694">
    <property type="term" value="C:chromosome"/>
    <property type="evidence" value="ECO:0007669"/>
    <property type="project" value="InterPro"/>
</dbReference>
<dbReference type="InterPro" id="IPR025589">
    <property type="entry name" value="Toprim_C_rpt"/>
</dbReference>
<dbReference type="InterPro" id="IPR028612">
    <property type="entry name" value="Topoisom_1_IA"/>
</dbReference>
<dbReference type="SMART" id="SM00493">
    <property type="entry name" value="TOPRIM"/>
    <property type="match status" value="1"/>
</dbReference>
<keyword evidence="10" id="KW-0413">Isomerase</keyword>
<evidence type="ECO:0000256" key="2">
    <source>
        <dbReference type="ARBA" id="ARBA00009446"/>
    </source>
</evidence>
<dbReference type="EMBL" id="JALJOR010000011">
    <property type="protein sequence ID" value="KAK9808623.1"/>
    <property type="molecule type" value="Genomic_DNA"/>
</dbReference>
<evidence type="ECO:0000313" key="18">
    <source>
        <dbReference type="EMBL" id="KAK9808623.1"/>
    </source>
</evidence>
<keyword evidence="19" id="KW-1185">Reference proteome</keyword>
<dbReference type="SMART" id="SM00436">
    <property type="entry name" value="TOP1Bc"/>
    <property type="match status" value="1"/>
</dbReference>
<dbReference type="SUPFAM" id="SSF57783">
    <property type="entry name" value="Zinc beta-ribbon"/>
    <property type="match status" value="1"/>
</dbReference>
<gene>
    <name evidence="18" type="ORF">WJX72_000702</name>
</gene>
<evidence type="ECO:0000259" key="17">
    <source>
        <dbReference type="PROSITE" id="PS52039"/>
    </source>
</evidence>
<dbReference type="Pfam" id="PF13368">
    <property type="entry name" value="Toprim_C_rpt"/>
    <property type="match status" value="1"/>
</dbReference>
<accession>A0AAW1PFA0</accession>
<organism evidence="18 19">
    <name type="scientific">[Myrmecia] bisecta</name>
    <dbReference type="NCBI Taxonomy" id="41462"/>
    <lineage>
        <taxon>Eukaryota</taxon>
        <taxon>Viridiplantae</taxon>
        <taxon>Chlorophyta</taxon>
        <taxon>core chlorophytes</taxon>
        <taxon>Trebouxiophyceae</taxon>
        <taxon>Trebouxiales</taxon>
        <taxon>Trebouxiaceae</taxon>
        <taxon>Myrmecia</taxon>
    </lineage>
</organism>
<dbReference type="GO" id="GO:0003677">
    <property type="term" value="F:DNA binding"/>
    <property type="evidence" value="ECO:0007669"/>
    <property type="project" value="UniProtKB-KW"/>
</dbReference>
<dbReference type="GO" id="GO:0006265">
    <property type="term" value="P:DNA topological change"/>
    <property type="evidence" value="ECO:0007669"/>
    <property type="project" value="InterPro"/>
</dbReference>
<evidence type="ECO:0000256" key="11">
    <source>
        <dbReference type="ARBA" id="ARBA00030003"/>
    </source>
</evidence>
<dbReference type="EC" id="5.6.2.1" evidence="3"/>
<evidence type="ECO:0000256" key="6">
    <source>
        <dbReference type="ARBA" id="ARBA00022833"/>
    </source>
</evidence>
<dbReference type="GO" id="GO:0003917">
    <property type="term" value="F:DNA topoisomerase type I (single strand cut, ATP-independent) activity"/>
    <property type="evidence" value="ECO:0007669"/>
    <property type="project" value="UniProtKB-EC"/>
</dbReference>
<dbReference type="CDD" id="cd00186">
    <property type="entry name" value="TOP1Ac"/>
    <property type="match status" value="1"/>
</dbReference>
<dbReference type="InterPro" id="IPR013824">
    <property type="entry name" value="Topo_IA_cen_sub1"/>
</dbReference>
<keyword evidence="5" id="KW-0863">Zinc-finger</keyword>
<dbReference type="InterPro" id="IPR003601">
    <property type="entry name" value="Topo_IA_2"/>
</dbReference>
<evidence type="ECO:0000256" key="1">
    <source>
        <dbReference type="ARBA" id="ARBA00000213"/>
    </source>
</evidence>
<proteinExistence type="inferred from homology"/>
<feature type="compositionally biased region" description="Basic and acidic residues" evidence="15">
    <location>
        <begin position="382"/>
        <end position="391"/>
    </location>
</feature>
<dbReference type="CDD" id="cd03363">
    <property type="entry name" value="TOPRIM_TopoIA_TopoI"/>
    <property type="match status" value="1"/>
</dbReference>
<feature type="region of interest" description="Disordered" evidence="15">
    <location>
        <begin position="753"/>
        <end position="782"/>
    </location>
</feature>
<dbReference type="PROSITE" id="PS52039">
    <property type="entry name" value="TOPO_IA_2"/>
    <property type="match status" value="1"/>
</dbReference>
<evidence type="ECO:0000256" key="5">
    <source>
        <dbReference type="ARBA" id="ARBA00022771"/>
    </source>
</evidence>
<evidence type="ECO:0000313" key="19">
    <source>
        <dbReference type="Proteomes" id="UP001489004"/>
    </source>
</evidence>
<evidence type="ECO:0000256" key="13">
    <source>
        <dbReference type="ARBA" id="ARBA00032235"/>
    </source>
</evidence>
<evidence type="ECO:0000259" key="16">
    <source>
        <dbReference type="PROSITE" id="PS50880"/>
    </source>
</evidence>
<keyword evidence="8" id="KW-0799">Topoisomerase</keyword>
<dbReference type="InterPro" id="IPR003602">
    <property type="entry name" value="Topo_IA_DNA-bd_dom"/>
</dbReference>
<evidence type="ECO:0000256" key="4">
    <source>
        <dbReference type="ARBA" id="ARBA00022723"/>
    </source>
</evidence>
<protein>
    <recommendedName>
        <fullName evidence="3">DNA topoisomerase</fullName>
        <ecNumber evidence="3">5.6.2.1</ecNumber>
    </recommendedName>
    <alternativeName>
        <fullName evidence="14">Omega-protein</fullName>
    </alternativeName>
    <alternativeName>
        <fullName evidence="13">Relaxing enzyme</fullName>
    </alternativeName>
    <alternativeName>
        <fullName evidence="11">Swivelase</fullName>
    </alternativeName>
    <alternativeName>
        <fullName evidence="12">Untwisting enzyme</fullName>
    </alternativeName>
</protein>
<dbReference type="PROSITE" id="PS50880">
    <property type="entry name" value="TOPRIM"/>
    <property type="match status" value="1"/>
</dbReference>
<dbReference type="InterPro" id="IPR013825">
    <property type="entry name" value="Topo_IA_cen_sub2"/>
</dbReference>
<sequence>MICGWANQPGDVLSRAASVSAAQQAGKHKVVVVESPAKAKKIQQFLGGDYVVLASYGHVRDLLDKPGSVQPDSGFAMTWSVDPKAQGRLDDIAQALQNAEELILATDPDREGEAIAWHIQELLQAQTKKQGIPVQRITFTSVTKAAVLDALRKARQVSLPLVNAYRARRALDYLVGFHVAPVLWQKLRGTRSAGRVQSVALRLVCERDAQIDTFVMQPYWLVEGVLATTAGKQVQAHVTHVDGSRLGKLPFLSEEQATAVVQRVTAAGNVEVADKVIKQVSRNPPPPYITSTLQQDAFRKYGFGSARTMRLAQELYEGLKGGSDGGLISDPGDTEGLITYPRTDGVNVSPEAADELMATALQLAGEDLVPDELRVYKSKSKNAQEAHEAIRPTDPSRLPSELPASASAAHVRLYDMIWRRSVASQMASAQVEQIRVDMTTAADSITLRASSSKFVFPGFKALDELVPPITSKLPAASEIDADSSDSESEDKGEDEEASADGSGDDEDAPSGDSQVLFELQVGDRLAVERMGSTAHSTKPSGRYTEGSLVKALEERGIGRPSTYAPIIKLLQERGYVAREGRSLQSSSRGRVLTHYMATFFPVFMDYGYTSGLEAQLDDVSGGSVVWTDVLKDFWDPFFKEVASAQGVSTREVIDALDPLIGDELFPNKSRRCPKCADGRLGLKLSQHGGFVGCSNYPACDFSATLAVEEEGSPGQGPGTTPDAVAGPRVLGTDPDSGLPVTLRLGPYGSYVQLGGEDAPTASAEPASNSAPTATESGSVGTPLEELTLEDALALLRFPRELGQHDGAAVLVKLGRYGPYIEHKGATASIPKAENLDDLDLTHALELVARQQAKQAAKAAKQLVSLGPNLLIH</sequence>
<dbReference type="GO" id="GO:0008270">
    <property type="term" value="F:zinc ion binding"/>
    <property type="evidence" value="ECO:0007669"/>
    <property type="project" value="UniProtKB-KW"/>
</dbReference>
<dbReference type="Proteomes" id="UP001489004">
    <property type="component" value="Unassembled WGS sequence"/>
</dbReference>
<keyword evidence="7" id="KW-0460">Magnesium</keyword>
<dbReference type="Gene3D" id="1.10.460.10">
    <property type="entry name" value="Topoisomerase I, domain 2"/>
    <property type="match status" value="1"/>
</dbReference>
<dbReference type="InterPro" id="IPR023405">
    <property type="entry name" value="Topo_IA_core_domain"/>
</dbReference>
<dbReference type="InterPro" id="IPR013826">
    <property type="entry name" value="Topo_IA_cen_sub3"/>
</dbReference>
<evidence type="ECO:0000256" key="12">
    <source>
        <dbReference type="ARBA" id="ARBA00031985"/>
    </source>
</evidence>
<comment type="caution">
    <text evidence="18">The sequence shown here is derived from an EMBL/GenBank/DDBJ whole genome shotgun (WGS) entry which is preliminary data.</text>
</comment>
<dbReference type="InterPro" id="IPR034149">
    <property type="entry name" value="TOPRIM_TopoI"/>
</dbReference>
<dbReference type="InterPro" id="IPR000380">
    <property type="entry name" value="Topo_IA"/>
</dbReference>
<evidence type="ECO:0000256" key="9">
    <source>
        <dbReference type="ARBA" id="ARBA00023125"/>
    </source>
</evidence>
<comment type="similarity">
    <text evidence="2">Belongs to the type IA topoisomerase family.</text>
</comment>